<dbReference type="Pfam" id="PF03992">
    <property type="entry name" value="ABM"/>
    <property type="match status" value="1"/>
</dbReference>
<comment type="caution">
    <text evidence="2">The sequence shown here is derived from an EMBL/GenBank/DDBJ whole genome shotgun (WGS) entry which is preliminary data.</text>
</comment>
<evidence type="ECO:0000313" key="2">
    <source>
        <dbReference type="EMBL" id="GEM17919.1"/>
    </source>
</evidence>
<evidence type="ECO:0000259" key="1">
    <source>
        <dbReference type="PROSITE" id="PS51725"/>
    </source>
</evidence>
<dbReference type="AlphaFoldDB" id="A0A829X8Z5"/>
<accession>A0A829X8Z5</accession>
<proteinExistence type="predicted"/>
<dbReference type="InterPro" id="IPR050404">
    <property type="entry name" value="Heme-degrading_MO"/>
</dbReference>
<dbReference type="Proteomes" id="UP000484858">
    <property type="component" value="Unassembled WGS sequence"/>
</dbReference>
<dbReference type="Gene3D" id="3.30.70.100">
    <property type="match status" value="1"/>
</dbReference>
<sequence length="137" mass="15781">MCQRCHIGWDHSSVPAEKLRNSGSEENQMFVVVNRFKVRLDREADFRRRWLDREVLLNTVPGFLMIQFLKGGTYSDHVAYASHASWTSREAFEAWRGSDLFQTAHKDAGKGEPLTIGRREFSAYEVLRTVEGMEQAA</sequence>
<dbReference type="InterPro" id="IPR011008">
    <property type="entry name" value="Dimeric_a/b-barrel"/>
</dbReference>
<reference evidence="2 3" key="1">
    <citation type="submission" date="2013-04" db="EMBL/GenBank/DDBJ databases">
        <title>Gluconobacter oxydans NBRC 3293 whole genome sequence.</title>
        <authorList>
            <person name="Matsutani M."/>
            <person name="Yakushi T."/>
            <person name="Matsushita K."/>
        </authorList>
    </citation>
    <scope>NUCLEOTIDE SEQUENCE [LARGE SCALE GENOMIC DNA]</scope>
    <source>
        <strain evidence="2 3">NBRC 3293</strain>
    </source>
</reference>
<evidence type="ECO:0000313" key="3">
    <source>
        <dbReference type="Proteomes" id="UP000484858"/>
    </source>
</evidence>
<dbReference type="PANTHER" id="PTHR34474">
    <property type="entry name" value="SIGNAL TRANSDUCTION PROTEIN TRAP"/>
    <property type="match status" value="1"/>
</dbReference>
<dbReference type="InterPro" id="IPR007138">
    <property type="entry name" value="ABM_dom"/>
</dbReference>
<dbReference type="SUPFAM" id="SSF54909">
    <property type="entry name" value="Dimeric alpha+beta barrel"/>
    <property type="match status" value="1"/>
</dbReference>
<organism evidence="2 3">
    <name type="scientific">Gluconobacter oxydans NBRC 3293</name>
    <dbReference type="NCBI Taxonomy" id="1315969"/>
    <lineage>
        <taxon>Bacteria</taxon>
        <taxon>Pseudomonadati</taxon>
        <taxon>Pseudomonadota</taxon>
        <taxon>Alphaproteobacteria</taxon>
        <taxon>Acetobacterales</taxon>
        <taxon>Acetobacteraceae</taxon>
        <taxon>Gluconobacter</taxon>
    </lineage>
</organism>
<gene>
    <name evidence="2" type="ORF">NBRC3293_2415</name>
</gene>
<dbReference type="EMBL" id="BARJ01000012">
    <property type="protein sequence ID" value="GEM17919.1"/>
    <property type="molecule type" value="Genomic_DNA"/>
</dbReference>
<dbReference type="PROSITE" id="PS51725">
    <property type="entry name" value="ABM"/>
    <property type="match status" value="1"/>
</dbReference>
<protein>
    <recommendedName>
        <fullName evidence="1">ABM domain-containing protein</fullName>
    </recommendedName>
</protein>
<feature type="domain" description="ABM" evidence="1">
    <location>
        <begin position="30"/>
        <end position="121"/>
    </location>
</feature>
<dbReference type="PANTHER" id="PTHR34474:SF2">
    <property type="entry name" value="SIGNAL TRANSDUCTION PROTEIN TRAP"/>
    <property type="match status" value="1"/>
</dbReference>
<name>A0A829X8Z5_GLUOY</name>